<dbReference type="Proteomes" id="UP001253287">
    <property type="component" value="Unassembled WGS sequence"/>
</dbReference>
<sequence length="40" mass="4877">MSETKEKNTKMSEEYRQALKRRDEFLKAIHFDDKNAKVLF</sequence>
<proteinExistence type="predicted"/>
<evidence type="ECO:0000313" key="2">
    <source>
        <dbReference type="Proteomes" id="UP001253287"/>
    </source>
</evidence>
<dbReference type="RefSeq" id="WP_263424289.1">
    <property type="nucleotide sequence ID" value="NZ_CP083391.1"/>
</dbReference>
<organism evidence="1 2">
    <name type="scientific">Lactobacillus crispatus</name>
    <dbReference type="NCBI Taxonomy" id="47770"/>
    <lineage>
        <taxon>Bacteria</taxon>
        <taxon>Bacillati</taxon>
        <taxon>Bacillota</taxon>
        <taxon>Bacilli</taxon>
        <taxon>Lactobacillales</taxon>
        <taxon>Lactobacillaceae</taxon>
        <taxon>Lactobacillus</taxon>
    </lineage>
</organism>
<evidence type="ECO:0000313" key="1">
    <source>
        <dbReference type="EMBL" id="MDT9609334.1"/>
    </source>
</evidence>
<gene>
    <name evidence="1" type="ORF">RON39_04220</name>
</gene>
<reference evidence="1" key="1">
    <citation type="submission" date="2023-08" db="EMBL/GenBank/DDBJ databases">
        <title>Lactobacillus from the Female Urinary Tract.</title>
        <authorList>
            <person name="Stegman N."/>
            <person name="Jackson B."/>
            <person name="Steiling M."/>
            <person name="Sedano C."/>
            <person name="Wolfe A."/>
            <person name="Putonti C."/>
        </authorList>
    </citation>
    <scope>NUCLEOTIDE SEQUENCE</scope>
    <source>
        <strain evidence="1">UMB5661</strain>
    </source>
</reference>
<accession>A0AAW8WP34</accession>
<name>A0AAW8WP34_9LACO</name>
<protein>
    <submittedName>
        <fullName evidence="1">Uncharacterized protein</fullName>
    </submittedName>
</protein>
<comment type="caution">
    <text evidence="1">The sequence shown here is derived from an EMBL/GenBank/DDBJ whole genome shotgun (WGS) entry which is preliminary data.</text>
</comment>
<dbReference type="EMBL" id="JAVTXN010000015">
    <property type="protein sequence ID" value="MDT9609334.1"/>
    <property type="molecule type" value="Genomic_DNA"/>
</dbReference>
<dbReference type="AlphaFoldDB" id="A0AAW8WP34"/>